<dbReference type="InterPro" id="IPR028098">
    <property type="entry name" value="Glyco_trans_4-like_N"/>
</dbReference>
<dbReference type="PANTHER" id="PTHR46401">
    <property type="entry name" value="GLYCOSYLTRANSFERASE WBBK-RELATED"/>
    <property type="match status" value="1"/>
</dbReference>
<keyword evidence="1" id="KW-0808">Transferase</keyword>
<organism evidence="4 5">
    <name type="scientific">Haloarcula quadrata</name>
    <dbReference type="NCBI Taxonomy" id="182779"/>
    <lineage>
        <taxon>Archaea</taxon>
        <taxon>Methanobacteriati</taxon>
        <taxon>Methanobacteriota</taxon>
        <taxon>Stenosarchaea group</taxon>
        <taxon>Halobacteria</taxon>
        <taxon>Halobacteriales</taxon>
        <taxon>Haloarculaceae</taxon>
        <taxon>Haloarcula</taxon>
    </lineage>
</organism>
<protein>
    <submittedName>
        <fullName evidence="4">(1-&gt;4)-alpha-D-glucan synthase (ADP-glucose)</fullName>
    </submittedName>
</protein>
<name>A0A495R3Q8_9EURY</name>
<feature type="domain" description="Glycosyltransferase subfamily 4-like N-terminal" evidence="3">
    <location>
        <begin position="26"/>
        <end position="175"/>
    </location>
</feature>
<evidence type="ECO:0000256" key="1">
    <source>
        <dbReference type="ARBA" id="ARBA00022679"/>
    </source>
</evidence>
<keyword evidence="5" id="KW-1185">Reference proteome</keyword>
<dbReference type="SUPFAM" id="SSF53756">
    <property type="entry name" value="UDP-Glycosyltransferase/glycogen phosphorylase"/>
    <property type="match status" value="1"/>
</dbReference>
<evidence type="ECO:0000259" key="2">
    <source>
        <dbReference type="Pfam" id="PF00534"/>
    </source>
</evidence>
<evidence type="ECO:0000313" key="4">
    <source>
        <dbReference type="EMBL" id="RKS81859.1"/>
    </source>
</evidence>
<dbReference type="CDD" id="cd03801">
    <property type="entry name" value="GT4_PimA-like"/>
    <property type="match status" value="1"/>
</dbReference>
<comment type="caution">
    <text evidence="4">The sequence shown here is derived from an EMBL/GenBank/DDBJ whole genome shotgun (WGS) entry which is preliminary data.</text>
</comment>
<accession>A0A495R3Q8</accession>
<evidence type="ECO:0000313" key="5">
    <source>
        <dbReference type="Proteomes" id="UP000268233"/>
    </source>
</evidence>
<dbReference type="GO" id="GO:0016757">
    <property type="term" value="F:glycosyltransferase activity"/>
    <property type="evidence" value="ECO:0007669"/>
    <property type="project" value="InterPro"/>
</dbReference>
<gene>
    <name evidence="4" type="ORF">BDK61_1154</name>
</gene>
<dbReference type="AlphaFoldDB" id="A0A495R3Q8"/>
<dbReference type="EMBL" id="RBWW01000001">
    <property type="protein sequence ID" value="RKS81859.1"/>
    <property type="molecule type" value="Genomic_DNA"/>
</dbReference>
<proteinExistence type="predicted"/>
<dbReference type="Gene3D" id="3.40.50.2000">
    <property type="entry name" value="Glycogen Phosphorylase B"/>
    <property type="match status" value="2"/>
</dbReference>
<dbReference type="Pfam" id="PF13439">
    <property type="entry name" value="Glyco_transf_4"/>
    <property type="match status" value="1"/>
</dbReference>
<dbReference type="PANTHER" id="PTHR46401:SF2">
    <property type="entry name" value="GLYCOSYLTRANSFERASE WBBK-RELATED"/>
    <property type="match status" value="1"/>
</dbReference>
<dbReference type="InterPro" id="IPR001296">
    <property type="entry name" value="Glyco_trans_1"/>
</dbReference>
<feature type="domain" description="Glycosyl transferase family 1" evidence="2">
    <location>
        <begin position="189"/>
        <end position="330"/>
    </location>
</feature>
<reference evidence="4 5" key="1">
    <citation type="submission" date="2018-10" db="EMBL/GenBank/DDBJ databases">
        <title>Genomic Encyclopedia of Archaeal and Bacterial Type Strains, Phase II (KMG-II): from individual species to whole genera.</title>
        <authorList>
            <person name="Goeker M."/>
        </authorList>
    </citation>
    <scope>NUCLEOTIDE SEQUENCE [LARGE SCALE GENOMIC DNA]</scope>
    <source>
        <strain evidence="4 5">DSM 11927</strain>
    </source>
</reference>
<evidence type="ECO:0000259" key="3">
    <source>
        <dbReference type="Pfam" id="PF13439"/>
    </source>
</evidence>
<sequence>MTRESVTEMPPNVLMLGWGFPPNITGGLDTAIGELFEQLEPRDDIEFELVLPAEYAPPDRDGIHGVSTGSGDIITRIGRLAGEFADKAADADIIHTNDWFGYNPGSRAKSSHDVEWISTFHSLSADRNVTPPQREVETEQRVANRSDHVVAVSKFTQRRIREQYDADSTVIYNGFSSVEPTGRDIKAELGIDGKMLFFVGRHTDQKGLSYLLYALSKLGQDDVSLVLGGSGHLTEQLERFAELLGVEDRVYFPGYLPQSELGDYYNSADLFVSPSLAEPFGITIVEALSVGTRVVACESGAAELLNEDCVIEVEPDSDSIAEGIEHALSLSTPIEYDVRTWGEVADEHVAFYHEVLDEA</sequence>
<dbReference type="Proteomes" id="UP000268233">
    <property type="component" value="Unassembled WGS sequence"/>
</dbReference>
<dbReference type="Pfam" id="PF00534">
    <property type="entry name" value="Glycos_transf_1"/>
    <property type="match status" value="1"/>
</dbReference>